<dbReference type="GO" id="GO:0003700">
    <property type="term" value="F:DNA-binding transcription factor activity"/>
    <property type="evidence" value="ECO:0007669"/>
    <property type="project" value="InterPro"/>
</dbReference>
<dbReference type="CDD" id="cd00092">
    <property type="entry name" value="HTH_CRP"/>
    <property type="match status" value="1"/>
</dbReference>
<dbReference type="Gene3D" id="2.60.120.10">
    <property type="entry name" value="Jelly Rolls"/>
    <property type="match status" value="1"/>
</dbReference>
<dbReference type="SMART" id="SM00100">
    <property type="entry name" value="cNMP"/>
    <property type="match status" value="1"/>
</dbReference>
<dbReference type="PROSITE" id="PS51063">
    <property type="entry name" value="HTH_CRP_2"/>
    <property type="match status" value="1"/>
</dbReference>
<dbReference type="PANTHER" id="PTHR24567:SF75">
    <property type="entry name" value="FUMARATE AND NITRATE REDUCTION REGULATORY PROTEIN"/>
    <property type="match status" value="1"/>
</dbReference>
<dbReference type="PROSITE" id="PS00042">
    <property type="entry name" value="HTH_CRP_1"/>
    <property type="match status" value="1"/>
</dbReference>
<evidence type="ECO:0000256" key="2">
    <source>
        <dbReference type="ARBA" id="ARBA00023125"/>
    </source>
</evidence>
<name>A0A7Z2JBU0_9BURK</name>
<evidence type="ECO:0000259" key="4">
    <source>
        <dbReference type="PROSITE" id="PS50042"/>
    </source>
</evidence>
<dbReference type="Gene3D" id="1.10.10.10">
    <property type="entry name" value="Winged helix-like DNA-binding domain superfamily/Winged helix DNA-binding domain"/>
    <property type="match status" value="1"/>
</dbReference>
<keyword evidence="7" id="KW-1185">Reference proteome</keyword>
<evidence type="ECO:0000259" key="5">
    <source>
        <dbReference type="PROSITE" id="PS51063"/>
    </source>
</evidence>
<dbReference type="RefSeq" id="WP_158762544.1">
    <property type="nucleotide sequence ID" value="NZ_CP046912.1"/>
</dbReference>
<evidence type="ECO:0000256" key="3">
    <source>
        <dbReference type="ARBA" id="ARBA00023163"/>
    </source>
</evidence>
<dbReference type="InterPro" id="IPR036388">
    <property type="entry name" value="WH-like_DNA-bd_sf"/>
</dbReference>
<dbReference type="SUPFAM" id="SSF46785">
    <property type="entry name" value="Winged helix' DNA-binding domain"/>
    <property type="match status" value="1"/>
</dbReference>
<organism evidence="6 7">
    <name type="scientific">Paraburkholderia acidiphila</name>
    <dbReference type="NCBI Taxonomy" id="2571747"/>
    <lineage>
        <taxon>Bacteria</taxon>
        <taxon>Pseudomonadati</taxon>
        <taxon>Pseudomonadota</taxon>
        <taxon>Betaproteobacteria</taxon>
        <taxon>Burkholderiales</taxon>
        <taxon>Burkholderiaceae</taxon>
        <taxon>Paraburkholderia</taxon>
    </lineage>
</organism>
<keyword evidence="3" id="KW-0804">Transcription</keyword>
<dbReference type="Proteomes" id="UP000434209">
    <property type="component" value="Chromosome 4"/>
</dbReference>
<dbReference type="InterPro" id="IPR050397">
    <property type="entry name" value="Env_Response_Regulators"/>
</dbReference>
<dbReference type="FunFam" id="1.10.10.10:FF:000028">
    <property type="entry name" value="Fumarate/nitrate reduction transcriptional regulator Fnr"/>
    <property type="match status" value="1"/>
</dbReference>
<dbReference type="Pfam" id="PF00027">
    <property type="entry name" value="cNMP_binding"/>
    <property type="match status" value="1"/>
</dbReference>
<dbReference type="GO" id="GO:0003677">
    <property type="term" value="F:DNA binding"/>
    <property type="evidence" value="ECO:0007669"/>
    <property type="project" value="UniProtKB-KW"/>
</dbReference>
<keyword evidence="1" id="KW-0805">Transcription regulation</keyword>
<dbReference type="SUPFAM" id="SSF51206">
    <property type="entry name" value="cAMP-binding domain-like"/>
    <property type="match status" value="1"/>
</dbReference>
<evidence type="ECO:0000313" key="7">
    <source>
        <dbReference type="Proteomes" id="UP000434209"/>
    </source>
</evidence>
<accession>A0A7Z2JBU0</accession>
<dbReference type="EMBL" id="CP046912">
    <property type="protein sequence ID" value="QGZ59362.1"/>
    <property type="molecule type" value="Genomic_DNA"/>
</dbReference>
<dbReference type="Pfam" id="PF13545">
    <property type="entry name" value="HTH_Crp_2"/>
    <property type="match status" value="1"/>
</dbReference>
<gene>
    <name evidence="6" type="ORF">FAZ97_30640</name>
</gene>
<dbReference type="CDD" id="cd00038">
    <property type="entry name" value="CAP_ED"/>
    <property type="match status" value="1"/>
</dbReference>
<evidence type="ECO:0000313" key="6">
    <source>
        <dbReference type="EMBL" id="QGZ59362.1"/>
    </source>
</evidence>
<keyword evidence="2" id="KW-0238">DNA-binding</keyword>
<dbReference type="InterPro" id="IPR018490">
    <property type="entry name" value="cNMP-bd_dom_sf"/>
</dbReference>
<sequence length="251" mass="27468">MLSPVAGSAIVVRQSSRAPLAGTQPSARCSGCAMRHLCMPQGLPAEDLPRLEALICGARKVRRGEALYRSGDRFDSLYAVRSGSLKTLIVNRDGREQITGLRLAGDALGLDGIATDVHAFSAVALEDSSICTLPYAALKTLCRESGTMQDRLHRLMGDQFNQEASQMMVLGSLTAEERVAAFLLDVSSRNWQRGYSQAEFRLRMSREDMGSYLGITLETVSRILSRFQKRGLIDAQGKLIRICDIEGLQTV</sequence>
<dbReference type="InterPro" id="IPR000595">
    <property type="entry name" value="cNMP-bd_dom"/>
</dbReference>
<protein>
    <submittedName>
        <fullName evidence="6">Helix-turn-helix domain-containing protein</fullName>
    </submittedName>
</protein>
<feature type="domain" description="HTH crp-type" evidence="5">
    <location>
        <begin position="173"/>
        <end position="246"/>
    </location>
</feature>
<dbReference type="InterPro" id="IPR012318">
    <property type="entry name" value="HTH_CRP"/>
</dbReference>
<reference evidence="6 7" key="1">
    <citation type="submission" date="2019-12" db="EMBL/GenBank/DDBJ databases">
        <title>Paraburkholderia acidiphila 7Q-K02 sp. nov and Paraburkholderia acidisoli DHF22 sp. nov., two strains isolated from forest soil.</title>
        <authorList>
            <person name="Gao Z."/>
            <person name="Qiu L."/>
        </authorList>
    </citation>
    <scope>NUCLEOTIDE SEQUENCE [LARGE SCALE GENOMIC DNA]</scope>
    <source>
        <strain evidence="6 7">7Q-K02</strain>
    </source>
</reference>
<dbReference type="SMART" id="SM00419">
    <property type="entry name" value="HTH_CRP"/>
    <property type="match status" value="1"/>
</dbReference>
<dbReference type="InterPro" id="IPR018335">
    <property type="entry name" value="Tscrpt_reg_HTH_Crp-type_CS"/>
</dbReference>
<dbReference type="GO" id="GO:0005829">
    <property type="term" value="C:cytosol"/>
    <property type="evidence" value="ECO:0007669"/>
    <property type="project" value="TreeGrafter"/>
</dbReference>
<dbReference type="InterPro" id="IPR014710">
    <property type="entry name" value="RmlC-like_jellyroll"/>
</dbReference>
<dbReference type="PRINTS" id="PR00034">
    <property type="entry name" value="HTHCRP"/>
</dbReference>
<feature type="domain" description="Cyclic nucleotide-binding" evidence="4">
    <location>
        <begin position="39"/>
        <end position="109"/>
    </location>
</feature>
<dbReference type="InterPro" id="IPR036390">
    <property type="entry name" value="WH_DNA-bd_sf"/>
</dbReference>
<dbReference type="AlphaFoldDB" id="A0A7Z2JBU0"/>
<dbReference type="PROSITE" id="PS50042">
    <property type="entry name" value="CNMP_BINDING_3"/>
    <property type="match status" value="1"/>
</dbReference>
<proteinExistence type="predicted"/>
<evidence type="ECO:0000256" key="1">
    <source>
        <dbReference type="ARBA" id="ARBA00023015"/>
    </source>
</evidence>
<dbReference type="OrthoDB" id="7643467at2"/>
<dbReference type="KEGG" id="pacp:FAZ97_30640"/>
<dbReference type="PANTHER" id="PTHR24567">
    <property type="entry name" value="CRP FAMILY TRANSCRIPTIONAL REGULATORY PROTEIN"/>
    <property type="match status" value="1"/>
</dbReference>